<proteinExistence type="predicted"/>
<name>A0A0P8XWC6_DROAN</name>
<sequence length="306" mass="34605">MSRNKAAAVSAFRLLLRPSTAPRSRNLLALRLAPVTTFALHLRPGHEMQQHRGYASSAQDDETKGGQKSDQHQKQLETGGPKSCQDEAEAKSNKYHLSSRDDESDNAIGSKNPASSLVSAELREEVRRLVRQLFERLRSRETCSRSESRVIKCPRSEGYKNAVPNHNSDELSCQKEVMGDRAGSQAPGKLANRIEKFKKRRSHKPARVKVLNARELAHIKRELYAVQEEGDEQIQKESKNETRPRWNFVIEEKRHLVWIRGLGALEWNLRMEAALRLSHNNKAAGNALLTCNQVTRADASESRRSS</sequence>
<protein>
    <submittedName>
        <fullName evidence="2">Uncharacterized protein, isoform H</fullName>
    </submittedName>
</protein>
<organism evidence="2 3">
    <name type="scientific">Drosophila ananassae</name>
    <name type="common">Fruit fly</name>
    <dbReference type="NCBI Taxonomy" id="7217"/>
    <lineage>
        <taxon>Eukaryota</taxon>
        <taxon>Metazoa</taxon>
        <taxon>Ecdysozoa</taxon>
        <taxon>Arthropoda</taxon>
        <taxon>Hexapoda</taxon>
        <taxon>Insecta</taxon>
        <taxon>Pterygota</taxon>
        <taxon>Neoptera</taxon>
        <taxon>Endopterygota</taxon>
        <taxon>Diptera</taxon>
        <taxon>Brachycera</taxon>
        <taxon>Muscomorpha</taxon>
        <taxon>Ephydroidea</taxon>
        <taxon>Drosophilidae</taxon>
        <taxon>Drosophila</taxon>
        <taxon>Sophophora</taxon>
    </lineage>
</organism>
<dbReference type="OrthoDB" id="278338at2759"/>
<dbReference type="AlphaFoldDB" id="A0A0P8XWC6"/>
<dbReference type="EMBL" id="CH902618">
    <property type="protein sequence ID" value="KPU78995.1"/>
    <property type="molecule type" value="Genomic_DNA"/>
</dbReference>
<evidence type="ECO:0000256" key="1">
    <source>
        <dbReference type="SAM" id="MobiDB-lite"/>
    </source>
</evidence>
<keyword evidence="3" id="KW-1185">Reference proteome</keyword>
<evidence type="ECO:0000313" key="3">
    <source>
        <dbReference type="Proteomes" id="UP000007801"/>
    </source>
</evidence>
<gene>
    <name evidence="2" type="primary">Dana\GF23542</name>
    <name evidence="2" type="synonym">dana_GLEANR_8332</name>
    <name evidence="2" type="ORF">GF23542</name>
</gene>
<reference evidence="2 3" key="1">
    <citation type="journal article" date="2007" name="Nature">
        <title>Evolution of genes and genomes on the Drosophila phylogeny.</title>
        <authorList>
            <consortium name="Drosophila 12 Genomes Consortium"/>
            <person name="Clark A.G."/>
            <person name="Eisen M.B."/>
            <person name="Smith D.R."/>
            <person name="Bergman C.M."/>
            <person name="Oliver B."/>
            <person name="Markow T.A."/>
            <person name="Kaufman T.C."/>
            <person name="Kellis M."/>
            <person name="Gelbart W."/>
            <person name="Iyer V.N."/>
            <person name="Pollard D.A."/>
            <person name="Sackton T.B."/>
            <person name="Larracuente A.M."/>
            <person name="Singh N.D."/>
            <person name="Abad J.P."/>
            <person name="Abt D.N."/>
            <person name="Adryan B."/>
            <person name="Aguade M."/>
            <person name="Akashi H."/>
            <person name="Anderson W.W."/>
            <person name="Aquadro C.F."/>
            <person name="Ardell D.H."/>
            <person name="Arguello R."/>
            <person name="Artieri C.G."/>
            <person name="Barbash D.A."/>
            <person name="Barker D."/>
            <person name="Barsanti P."/>
            <person name="Batterham P."/>
            <person name="Batzoglou S."/>
            <person name="Begun D."/>
            <person name="Bhutkar A."/>
            <person name="Blanco E."/>
            <person name="Bosak S.A."/>
            <person name="Bradley R.K."/>
            <person name="Brand A.D."/>
            <person name="Brent M.R."/>
            <person name="Brooks A.N."/>
            <person name="Brown R.H."/>
            <person name="Butlin R.K."/>
            <person name="Caggese C."/>
            <person name="Calvi B.R."/>
            <person name="Bernardo de Carvalho A."/>
            <person name="Caspi A."/>
            <person name="Castrezana S."/>
            <person name="Celniker S.E."/>
            <person name="Chang J.L."/>
            <person name="Chapple C."/>
            <person name="Chatterji S."/>
            <person name="Chinwalla A."/>
            <person name="Civetta A."/>
            <person name="Clifton S.W."/>
            <person name="Comeron J.M."/>
            <person name="Costello J.C."/>
            <person name="Coyne J.A."/>
            <person name="Daub J."/>
            <person name="David R.G."/>
            <person name="Delcher A.L."/>
            <person name="Delehaunty K."/>
            <person name="Do C.B."/>
            <person name="Ebling H."/>
            <person name="Edwards K."/>
            <person name="Eickbush T."/>
            <person name="Evans J.D."/>
            <person name="Filipski A."/>
            <person name="Findeiss S."/>
            <person name="Freyhult E."/>
            <person name="Fulton L."/>
            <person name="Fulton R."/>
            <person name="Garcia A.C."/>
            <person name="Gardiner A."/>
            <person name="Garfield D.A."/>
            <person name="Garvin B.E."/>
            <person name="Gibson G."/>
            <person name="Gilbert D."/>
            <person name="Gnerre S."/>
            <person name="Godfrey J."/>
            <person name="Good R."/>
            <person name="Gotea V."/>
            <person name="Gravely B."/>
            <person name="Greenberg A.J."/>
            <person name="Griffiths-Jones S."/>
            <person name="Gross S."/>
            <person name="Guigo R."/>
            <person name="Gustafson E.A."/>
            <person name="Haerty W."/>
            <person name="Hahn M.W."/>
            <person name="Halligan D.L."/>
            <person name="Halpern A.L."/>
            <person name="Halter G.M."/>
            <person name="Han M.V."/>
            <person name="Heger A."/>
            <person name="Hillier L."/>
            <person name="Hinrichs A.S."/>
            <person name="Holmes I."/>
            <person name="Hoskins R.A."/>
            <person name="Hubisz M.J."/>
            <person name="Hultmark D."/>
            <person name="Huntley M.A."/>
            <person name="Jaffe D.B."/>
            <person name="Jagadeeshan S."/>
            <person name="Jeck W.R."/>
            <person name="Johnson J."/>
            <person name="Jones C.D."/>
            <person name="Jordan W.C."/>
            <person name="Karpen G.H."/>
            <person name="Kataoka E."/>
            <person name="Keightley P.D."/>
            <person name="Kheradpour P."/>
            <person name="Kirkness E.F."/>
            <person name="Koerich L.B."/>
            <person name="Kristiansen K."/>
            <person name="Kudrna D."/>
            <person name="Kulathinal R.J."/>
            <person name="Kumar S."/>
            <person name="Kwok R."/>
            <person name="Lander E."/>
            <person name="Langley C.H."/>
            <person name="Lapoint R."/>
            <person name="Lazzaro B.P."/>
            <person name="Lee S.J."/>
            <person name="Levesque L."/>
            <person name="Li R."/>
            <person name="Lin C.F."/>
            <person name="Lin M.F."/>
            <person name="Lindblad-Toh K."/>
            <person name="Llopart A."/>
            <person name="Long M."/>
            <person name="Low L."/>
            <person name="Lozovsky E."/>
            <person name="Lu J."/>
            <person name="Luo M."/>
            <person name="Machado C.A."/>
            <person name="Makalowski W."/>
            <person name="Marzo M."/>
            <person name="Matsuda M."/>
            <person name="Matzkin L."/>
            <person name="McAllister B."/>
            <person name="McBride C.S."/>
            <person name="McKernan B."/>
            <person name="McKernan K."/>
            <person name="Mendez-Lago M."/>
            <person name="Minx P."/>
            <person name="Mollenhauer M.U."/>
            <person name="Montooth K."/>
            <person name="Mount S.M."/>
            <person name="Mu X."/>
            <person name="Myers E."/>
            <person name="Negre B."/>
            <person name="Newfeld S."/>
            <person name="Nielsen R."/>
            <person name="Noor M.A."/>
            <person name="O'Grady P."/>
            <person name="Pachter L."/>
            <person name="Papaceit M."/>
            <person name="Parisi M.J."/>
            <person name="Parisi M."/>
            <person name="Parts L."/>
            <person name="Pedersen J.S."/>
            <person name="Pesole G."/>
            <person name="Phillippy A.M."/>
            <person name="Ponting C.P."/>
            <person name="Pop M."/>
            <person name="Porcelli D."/>
            <person name="Powell J.R."/>
            <person name="Prohaska S."/>
            <person name="Pruitt K."/>
            <person name="Puig M."/>
            <person name="Quesneville H."/>
            <person name="Ram K.R."/>
            <person name="Rand D."/>
            <person name="Rasmussen M.D."/>
            <person name="Reed L.K."/>
            <person name="Reenan R."/>
            <person name="Reily A."/>
            <person name="Remington K.A."/>
            <person name="Rieger T.T."/>
            <person name="Ritchie M.G."/>
            <person name="Robin C."/>
            <person name="Rogers Y.H."/>
            <person name="Rohde C."/>
            <person name="Rozas J."/>
            <person name="Rubenfield M.J."/>
            <person name="Ruiz A."/>
            <person name="Russo S."/>
            <person name="Salzberg S.L."/>
            <person name="Sanchez-Gracia A."/>
            <person name="Saranga D.J."/>
            <person name="Sato H."/>
            <person name="Schaeffer S.W."/>
            <person name="Schatz M.C."/>
            <person name="Schlenke T."/>
            <person name="Schwartz R."/>
            <person name="Segarra C."/>
            <person name="Singh R.S."/>
            <person name="Sirot L."/>
            <person name="Sirota M."/>
            <person name="Sisneros N.B."/>
            <person name="Smith C.D."/>
            <person name="Smith T.F."/>
            <person name="Spieth J."/>
            <person name="Stage D.E."/>
            <person name="Stark A."/>
            <person name="Stephan W."/>
            <person name="Strausberg R.L."/>
            <person name="Strempel S."/>
            <person name="Sturgill D."/>
            <person name="Sutton G."/>
            <person name="Sutton G.G."/>
            <person name="Tao W."/>
            <person name="Teichmann S."/>
            <person name="Tobari Y.N."/>
            <person name="Tomimura Y."/>
            <person name="Tsolas J.M."/>
            <person name="Valente V.L."/>
            <person name="Venter E."/>
            <person name="Venter J.C."/>
            <person name="Vicario S."/>
            <person name="Vieira F.G."/>
            <person name="Vilella A.J."/>
            <person name="Villasante A."/>
            <person name="Walenz B."/>
            <person name="Wang J."/>
            <person name="Wasserman M."/>
            <person name="Watts T."/>
            <person name="Wilson D."/>
            <person name="Wilson R.K."/>
            <person name="Wing R.A."/>
            <person name="Wolfner M.F."/>
            <person name="Wong A."/>
            <person name="Wong G.K."/>
            <person name="Wu C.I."/>
            <person name="Wu G."/>
            <person name="Yamamoto D."/>
            <person name="Yang H.P."/>
            <person name="Yang S.P."/>
            <person name="Yorke J.A."/>
            <person name="Yoshida K."/>
            <person name="Zdobnov E."/>
            <person name="Zhang P."/>
            <person name="Zhang Y."/>
            <person name="Zimin A.V."/>
            <person name="Baldwin J."/>
            <person name="Abdouelleil A."/>
            <person name="Abdulkadir J."/>
            <person name="Abebe A."/>
            <person name="Abera B."/>
            <person name="Abreu J."/>
            <person name="Acer S.C."/>
            <person name="Aftuck L."/>
            <person name="Alexander A."/>
            <person name="An P."/>
            <person name="Anderson E."/>
            <person name="Anderson S."/>
            <person name="Arachi H."/>
            <person name="Azer M."/>
            <person name="Bachantsang P."/>
            <person name="Barry A."/>
            <person name="Bayul T."/>
            <person name="Berlin A."/>
            <person name="Bessette D."/>
            <person name="Bloom T."/>
            <person name="Blye J."/>
            <person name="Boguslavskiy L."/>
            <person name="Bonnet C."/>
            <person name="Boukhgalter B."/>
            <person name="Bourzgui I."/>
            <person name="Brown A."/>
            <person name="Cahill P."/>
            <person name="Channer S."/>
            <person name="Cheshatsang Y."/>
            <person name="Chuda L."/>
            <person name="Citroen M."/>
            <person name="Collymore A."/>
            <person name="Cooke P."/>
            <person name="Costello M."/>
            <person name="D'Aco K."/>
            <person name="Daza R."/>
            <person name="De Haan G."/>
            <person name="DeGray S."/>
            <person name="DeMaso C."/>
            <person name="Dhargay N."/>
            <person name="Dooley K."/>
            <person name="Dooley E."/>
            <person name="Doricent M."/>
            <person name="Dorje P."/>
            <person name="Dorjee K."/>
            <person name="Dupes A."/>
            <person name="Elong R."/>
            <person name="Falk J."/>
            <person name="Farina A."/>
            <person name="Faro S."/>
            <person name="Ferguson D."/>
            <person name="Fisher S."/>
            <person name="Foley C.D."/>
            <person name="Franke A."/>
            <person name="Friedrich D."/>
            <person name="Gadbois L."/>
            <person name="Gearin G."/>
            <person name="Gearin C.R."/>
            <person name="Giannoukos G."/>
            <person name="Goode T."/>
            <person name="Graham J."/>
            <person name="Grandbois E."/>
            <person name="Grewal S."/>
            <person name="Gyaltsen K."/>
            <person name="Hafez N."/>
            <person name="Hagos B."/>
            <person name="Hall J."/>
            <person name="Henson C."/>
            <person name="Hollinger A."/>
            <person name="Honan T."/>
            <person name="Huard M.D."/>
            <person name="Hughes L."/>
            <person name="Hurhula B."/>
            <person name="Husby M.E."/>
            <person name="Kamat A."/>
            <person name="Kanga B."/>
            <person name="Kashin S."/>
            <person name="Khazanovich D."/>
            <person name="Kisner P."/>
            <person name="Lance K."/>
            <person name="Lara M."/>
            <person name="Lee W."/>
            <person name="Lennon N."/>
            <person name="Letendre F."/>
            <person name="LeVine R."/>
            <person name="Lipovsky A."/>
            <person name="Liu X."/>
            <person name="Liu J."/>
            <person name="Liu S."/>
            <person name="Lokyitsang T."/>
            <person name="Lokyitsang Y."/>
            <person name="Lubonja R."/>
            <person name="Lui A."/>
            <person name="MacDonald P."/>
            <person name="Magnisalis V."/>
            <person name="Maru K."/>
            <person name="Matthews C."/>
            <person name="McCusker W."/>
            <person name="McDonough S."/>
            <person name="Mehta T."/>
            <person name="Meldrim J."/>
            <person name="Meneus L."/>
            <person name="Mihai O."/>
            <person name="Mihalev A."/>
            <person name="Mihova T."/>
            <person name="Mittelman R."/>
            <person name="Mlenga V."/>
            <person name="Montmayeur A."/>
            <person name="Mulrain L."/>
            <person name="Navidi A."/>
            <person name="Naylor J."/>
            <person name="Negash T."/>
            <person name="Nguyen T."/>
            <person name="Nguyen N."/>
            <person name="Nicol R."/>
            <person name="Norbu C."/>
            <person name="Norbu N."/>
            <person name="Novod N."/>
            <person name="O'Neill B."/>
            <person name="Osman S."/>
            <person name="Markiewicz E."/>
            <person name="Oyono O.L."/>
            <person name="Patti C."/>
            <person name="Phunkhang P."/>
            <person name="Pierre F."/>
            <person name="Priest M."/>
            <person name="Raghuraman S."/>
            <person name="Rege F."/>
            <person name="Reyes R."/>
            <person name="Rise C."/>
            <person name="Rogov P."/>
            <person name="Ross K."/>
            <person name="Ryan E."/>
            <person name="Settipalli S."/>
            <person name="Shea T."/>
            <person name="Sherpa N."/>
            <person name="Shi L."/>
            <person name="Shih D."/>
            <person name="Sparrow T."/>
            <person name="Spaulding J."/>
            <person name="Stalker J."/>
            <person name="Stange-Thomann N."/>
            <person name="Stavropoulos S."/>
            <person name="Stone C."/>
            <person name="Strader C."/>
            <person name="Tesfaye S."/>
            <person name="Thomson T."/>
            <person name="Thoulutsang Y."/>
            <person name="Thoulutsang D."/>
            <person name="Topham K."/>
            <person name="Topping I."/>
            <person name="Tsamla T."/>
            <person name="Vassiliev H."/>
            <person name="Vo A."/>
            <person name="Wangchuk T."/>
            <person name="Wangdi T."/>
            <person name="Weiand M."/>
            <person name="Wilkinson J."/>
            <person name="Wilson A."/>
            <person name="Yadav S."/>
            <person name="Young G."/>
            <person name="Yu Q."/>
            <person name="Zembek L."/>
            <person name="Zhong D."/>
            <person name="Zimmer A."/>
            <person name="Zwirko Z."/>
            <person name="Jaffe D.B."/>
            <person name="Alvarez P."/>
            <person name="Brockman W."/>
            <person name="Butler J."/>
            <person name="Chin C."/>
            <person name="Gnerre S."/>
            <person name="Grabherr M."/>
            <person name="Kleber M."/>
            <person name="Mauceli E."/>
            <person name="MacCallum I."/>
        </authorList>
    </citation>
    <scope>NUCLEOTIDE SEQUENCE [LARGE SCALE GENOMIC DNA]</scope>
    <source>
        <strain evidence="3">Tucson 14024-0371.13</strain>
    </source>
</reference>
<feature type="region of interest" description="Disordered" evidence="1">
    <location>
        <begin position="46"/>
        <end position="116"/>
    </location>
</feature>
<feature type="compositionally biased region" description="Polar residues" evidence="1">
    <location>
        <begin position="107"/>
        <end position="116"/>
    </location>
</feature>
<evidence type="ECO:0000313" key="2">
    <source>
        <dbReference type="EMBL" id="KPU78995.1"/>
    </source>
</evidence>
<dbReference type="Proteomes" id="UP000007801">
    <property type="component" value="Unassembled WGS sequence"/>
</dbReference>
<accession>A0A0P8XWC6</accession>
<feature type="compositionally biased region" description="Basic and acidic residues" evidence="1">
    <location>
        <begin position="61"/>
        <end position="75"/>
    </location>
</feature>